<feature type="signal peptide" evidence="1">
    <location>
        <begin position="1"/>
        <end position="21"/>
    </location>
</feature>
<feature type="chain" id="PRO_5022140731" evidence="1">
    <location>
        <begin position="22"/>
        <end position="581"/>
    </location>
</feature>
<protein>
    <submittedName>
        <fullName evidence="2">Uncharacterized protein</fullName>
    </submittedName>
</protein>
<organism evidence="2 3">
    <name type="scientific">Saltatorellus ferox</name>
    <dbReference type="NCBI Taxonomy" id="2528018"/>
    <lineage>
        <taxon>Bacteria</taxon>
        <taxon>Pseudomonadati</taxon>
        <taxon>Planctomycetota</taxon>
        <taxon>Planctomycetia</taxon>
        <taxon>Planctomycetia incertae sedis</taxon>
        <taxon>Saltatorellus</taxon>
    </lineage>
</organism>
<keyword evidence="1" id="KW-0732">Signal</keyword>
<dbReference type="RefSeq" id="WP_145199876.1">
    <property type="nucleotide sequence ID" value="NZ_CP036434.1"/>
</dbReference>
<keyword evidence="3" id="KW-1185">Reference proteome</keyword>
<accession>A0A518EV74</accession>
<proteinExistence type="predicted"/>
<evidence type="ECO:0000256" key="1">
    <source>
        <dbReference type="SAM" id="SignalP"/>
    </source>
</evidence>
<dbReference type="Pfam" id="PF24251">
    <property type="entry name" value="DUF7453"/>
    <property type="match status" value="1"/>
</dbReference>
<gene>
    <name evidence="2" type="ORF">Poly30_35310</name>
</gene>
<dbReference type="OrthoDB" id="304150at2"/>
<evidence type="ECO:0000313" key="2">
    <source>
        <dbReference type="EMBL" id="QDV07995.1"/>
    </source>
</evidence>
<dbReference type="EMBL" id="CP036434">
    <property type="protein sequence ID" value="QDV07995.1"/>
    <property type="molecule type" value="Genomic_DNA"/>
</dbReference>
<reference evidence="2 3" key="1">
    <citation type="submission" date="2019-02" db="EMBL/GenBank/DDBJ databases">
        <title>Deep-cultivation of Planctomycetes and their phenomic and genomic characterization uncovers novel biology.</title>
        <authorList>
            <person name="Wiegand S."/>
            <person name="Jogler M."/>
            <person name="Boedeker C."/>
            <person name="Pinto D."/>
            <person name="Vollmers J."/>
            <person name="Rivas-Marin E."/>
            <person name="Kohn T."/>
            <person name="Peeters S.H."/>
            <person name="Heuer A."/>
            <person name="Rast P."/>
            <person name="Oberbeckmann S."/>
            <person name="Bunk B."/>
            <person name="Jeske O."/>
            <person name="Meyerdierks A."/>
            <person name="Storesund J.E."/>
            <person name="Kallscheuer N."/>
            <person name="Luecker S."/>
            <person name="Lage O.M."/>
            <person name="Pohl T."/>
            <person name="Merkel B.J."/>
            <person name="Hornburger P."/>
            <person name="Mueller R.-W."/>
            <person name="Bruemmer F."/>
            <person name="Labrenz M."/>
            <person name="Spormann A.M."/>
            <person name="Op den Camp H."/>
            <person name="Overmann J."/>
            <person name="Amann R."/>
            <person name="Jetten M.S.M."/>
            <person name="Mascher T."/>
            <person name="Medema M.H."/>
            <person name="Devos D.P."/>
            <person name="Kaster A.-K."/>
            <person name="Ovreas L."/>
            <person name="Rohde M."/>
            <person name="Galperin M.Y."/>
            <person name="Jogler C."/>
        </authorList>
    </citation>
    <scope>NUCLEOTIDE SEQUENCE [LARGE SCALE GENOMIC DNA]</scope>
    <source>
        <strain evidence="2 3">Poly30</strain>
    </source>
</reference>
<sequence length="581" mass="61290" precursor="true">MARLIRIFGFAALALAVPSSAQTYTEIIREGDPLPGGTGEIITRIDNVDINSSGDWLVQVDTDAAVTDDFVVLRNGVIAWREGSSIGFTPPVGKEASYFIDAVDINDAGDFMFISPVRDVGSNFTDGYVLVRNGVTLIETDVTPCNAPGLPMGAIYTRIFEAWQNNNGQILVGGRVDIGGGVEKNILLRIEVDAMGNIVGELKLAIQGETLPGPNHVTPIEGFSFFKGRQAINDNGECIWYVDDDHTVAPGSTLSDENLYITDAAGVNALLYNEADPFPTDLAEVFDHFSTVEVDLNNSGDFVFSGFDRGPATDDSWIFKSIGGVVETIAREGDPVPASVPGTWSVSGVGFGGVVPISNRGDVLWYLDWDDPDTTIDSGLMLNDQMLLQEGVSMLSGFALESIPNEETEIAMSDDGSFVILEVVLDGPINDLDAVYILQLGFGTAYCTTAANSTGVSGELFATGSISIADNGLVLNASNLPNLAFGYVIVSRTQGFAMNPGGSAGNLCVTGSVGRAVGGVIANTGLSGSFSVTANLMAMPQPLGPVVVASGETWNFQAWHRDAVGGTPTSNFTNGLEITFL</sequence>
<evidence type="ECO:0000313" key="3">
    <source>
        <dbReference type="Proteomes" id="UP000320390"/>
    </source>
</evidence>
<dbReference type="Proteomes" id="UP000320390">
    <property type="component" value="Chromosome"/>
</dbReference>
<dbReference type="InterPro" id="IPR055876">
    <property type="entry name" value="DUF7453"/>
</dbReference>
<name>A0A518EV74_9BACT</name>
<dbReference type="AlphaFoldDB" id="A0A518EV74"/>